<name>A0A0D5CJ71_9MICO</name>
<dbReference type="Gene3D" id="3.40.50.850">
    <property type="entry name" value="Isochorismatase-like"/>
    <property type="match status" value="1"/>
</dbReference>
<reference evidence="9 10" key="1">
    <citation type="journal article" date="2015" name="Genome Announc.">
        <title>Complete Genome Sequence of Clavibacter michiganensis subsp. insidiosus R1-1 Using PacBio Single-Molecule Real-Time Technology.</title>
        <authorList>
            <person name="Lu Y."/>
            <person name="Samac D.A."/>
            <person name="Glazebrook J."/>
            <person name="Ishimaru C.A."/>
        </authorList>
    </citation>
    <scope>NUCLEOTIDE SEQUENCE [LARGE SCALE GENOMIC DNA]</scope>
    <source>
        <strain evidence="9 10">R1-1</strain>
    </source>
</reference>
<organism evidence="9 10">
    <name type="scientific">Clavibacter michiganensis subsp. insidiosus</name>
    <dbReference type="NCBI Taxonomy" id="33014"/>
    <lineage>
        <taxon>Bacteria</taxon>
        <taxon>Bacillati</taxon>
        <taxon>Actinomycetota</taxon>
        <taxon>Actinomycetes</taxon>
        <taxon>Micrococcales</taxon>
        <taxon>Microbacteriaceae</taxon>
        <taxon>Clavibacter</taxon>
    </lineage>
</organism>
<dbReference type="Proteomes" id="UP000032604">
    <property type="component" value="Chromosome"/>
</dbReference>
<dbReference type="HOGENOM" id="CLU_068979_13_2_11"/>
<dbReference type="OrthoDB" id="9791276at2"/>
<proteinExistence type="inferred from homology"/>
<evidence type="ECO:0000256" key="5">
    <source>
        <dbReference type="ARBA" id="ARBA00037900"/>
    </source>
</evidence>
<evidence type="ECO:0000256" key="2">
    <source>
        <dbReference type="ARBA" id="ARBA00022642"/>
    </source>
</evidence>
<dbReference type="EC" id="3.5.1.19" evidence="6"/>
<keyword evidence="3" id="KW-0479">Metal-binding</keyword>
<dbReference type="PATRIC" id="fig|33014.5.peg.2398"/>
<evidence type="ECO:0000256" key="7">
    <source>
        <dbReference type="ARBA" id="ARBA00043224"/>
    </source>
</evidence>
<dbReference type="InterPro" id="IPR052347">
    <property type="entry name" value="Isochorismatase_Nicotinamidase"/>
</dbReference>
<dbReference type="KEGG" id="cmh:VO01_11605"/>
<keyword evidence="4" id="KW-0378">Hydrolase</keyword>
<keyword evidence="2" id="KW-0662">Pyridine nucleotide biosynthesis</keyword>
<dbReference type="SUPFAM" id="SSF52499">
    <property type="entry name" value="Isochorismatase-like hydrolases"/>
    <property type="match status" value="1"/>
</dbReference>
<dbReference type="PANTHER" id="PTHR11080:SF2">
    <property type="entry name" value="LD05707P"/>
    <property type="match status" value="1"/>
</dbReference>
<dbReference type="GO" id="GO:0019363">
    <property type="term" value="P:pyridine nucleotide biosynthetic process"/>
    <property type="evidence" value="ECO:0007669"/>
    <property type="project" value="UniProtKB-KW"/>
</dbReference>
<dbReference type="GO" id="GO:0008936">
    <property type="term" value="F:nicotinamidase activity"/>
    <property type="evidence" value="ECO:0007669"/>
    <property type="project" value="UniProtKB-EC"/>
</dbReference>
<evidence type="ECO:0000313" key="9">
    <source>
        <dbReference type="EMBL" id="AJW79688.1"/>
    </source>
</evidence>
<evidence type="ECO:0000256" key="1">
    <source>
        <dbReference type="ARBA" id="ARBA00006336"/>
    </source>
</evidence>
<comment type="similarity">
    <text evidence="1">Belongs to the isochorismatase family.</text>
</comment>
<dbReference type="AlphaFoldDB" id="A0A0D5CJ71"/>
<gene>
    <name evidence="9" type="ORF">VO01_11605</name>
</gene>
<dbReference type="GO" id="GO:0046872">
    <property type="term" value="F:metal ion binding"/>
    <property type="evidence" value="ECO:0007669"/>
    <property type="project" value="UniProtKB-KW"/>
</dbReference>
<accession>A0A0D5CJ71</accession>
<dbReference type="EMBL" id="CP011043">
    <property type="protein sequence ID" value="AJW79688.1"/>
    <property type="molecule type" value="Genomic_DNA"/>
</dbReference>
<evidence type="ECO:0000256" key="4">
    <source>
        <dbReference type="ARBA" id="ARBA00022801"/>
    </source>
</evidence>
<dbReference type="RefSeq" id="WP_045529130.1">
    <property type="nucleotide sequence ID" value="NZ_CP011043.1"/>
</dbReference>
<dbReference type="InterPro" id="IPR000868">
    <property type="entry name" value="Isochorismatase-like_dom"/>
</dbReference>
<evidence type="ECO:0000259" key="8">
    <source>
        <dbReference type="Pfam" id="PF00857"/>
    </source>
</evidence>
<dbReference type="PANTHER" id="PTHR11080">
    <property type="entry name" value="PYRAZINAMIDASE/NICOTINAMIDASE"/>
    <property type="match status" value="1"/>
</dbReference>
<evidence type="ECO:0000256" key="3">
    <source>
        <dbReference type="ARBA" id="ARBA00022723"/>
    </source>
</evidence>
<dbReference type="InterPro" id="IPR036380">
    <property type="entry name" value="Isochorismatase-like_sf"/>
</dbReference>
<evidence type="ECO:0000313" key="10">
    <source>
        <dbReference type="Proteomes" id="UP000032604"/>
    </source>
</evidence>
<sequence>MSRALFIIDVQNDFTEGGALGVDGGGDVARGITRLLAAEPYRYDHVLASRDWHEATGGNGGHFAAVGTVPDFSTTWPEHCVQGTHGAEYHADLDVTAVDFHLQKGQGAPAYSIFEGTTEDGVPLADLLALHGITDIDVVGLATDYCVLASALDAVHQGKRVRILADLVAGVAPATSAAALDRLRDAGAEIVEGPAD</sequence>
<protein>
    <recommendedName>
        <fullName evidence="6">nicotinamidase</fullName>
        <ecNumber evidence="6">3.5.1.19</ecNumber>
    </recommendedName>
    <alternativeName>
        <fullName evidence="7">Nicotinamide deamidase</fullName>
    </alternativeName>
</protein>
<comment type="pathway">
    <text evidence="5">Cofactor biosynthesis; nicotinate biosynthesis; nicotinate from nicotinamide: step 1/1.</text>
</comment>
<dbReference type="Pfam" id="PF00857">
    <property type="entry name" value="Isochorismatase"/>
    <property type="match status" value="1"/>
</dbReference>
<evidence type="ECO:0000256" key="6">
    <source>
        <dbReference type="ARBA" id="ARBA00039017"/>
    </source>
</evidence>
<feature type="domain" description="Isochorismatase-like" evidence="8">
    <location>
        <begin position="4"/>
        <end position="191"/>
    </location>
</feature>